<dbReference type="SUPFAM" id="SSF53756">
    <property type="entry name" value="UDP-Glycosyltransferase/glycogen phosphorylase"/>
    <property type="match status" value="1"/>
</dbReference>
<dbReference type="InterPro" id="IPR028098">
    <property type="entry name" value="Glyco_trans_4-like_N"/>
</dbReference>
<accession>A0A2R7UJM1</accession>
<protein>
    <recommendedName>
        <fullName evidence="5">Glycosyltransferase involved in cell wall biosynthesis</fullName>
    </recommendedName>
</protein>
<feature type="domain" description="Glycosyl transferase family 1" evidence="1">
    <location>
        <begin position="185"/>
        <end position="342"/>
    </location>
</feature>
<evidence type="ECO:0000313" key="4">
    <source>
        <dbReference type="Proteomes" id="UP000244874"/>
    </source>
</evidence>
<dbReference type="CDD" id="cd03801">
    <property type="entry name" value="GT4_PimA-like"/>
    <property type="match status" value="1"/>
</dbReference>
<organism evidence="3 4">
    <name type="scientific">Pseudomonas plecoglossicida</name>
    <dbReference type="NCBI Taxonomy" id="70775"/>
    <lineage>
        <taxon>Bacteria</taxon>
        <taxon>Pseudomonadati</taxon>
        <taxon>Pseudomonadota</taxon>
        <taxon>Gammaproteobacteria</taxon>
        <taxon>Pseudomonadales</taxon>
        <taxon>Pseudomonadaceae</taxon>
        <taxon>Pseudomonas</taxon>
    </lineage>
</organism>
<gene>
    <name evidence="3" type="ORF">DBB42_10270</name>
</gene>
<dbReference type="InterPro" id="IPR001296">
    <property type="entry name" value="Glyco_trans_1"/>
</dbReference>
<sequence>MKTLHFVHLLNDYSGSPRVLNQTITALQRHGAECTLHVGRSGHGVLDELQVRTCRFAYKRFDNRWLTLLAYAGSQVALFFSLLHQVRPGSIVLVNTMLPFGAALAARLRGAKVVYHVHETSIRPALLKAFLRRVIAGCASKVVYVSKYLQVQEGVAGVPAVTVYNGLAEGFQQQAMATPYQHLHDGRFNVLMLASLKGYKGVDEFVALATALAADSVLKFTLVLNASPQEVDAYFAGKALPQNLMLSPASSEVAKFYRKASLVLNLSHVDGWVETFGLTILEAMAFGIPTIVPPVGGPVELVSDGVEGYQIDSRNHEQLVRTVTRLSQDPQVCQALSERARRKASEFSTANFQKNIVMVFDDL</sequence>
<dbReference type="EMBL" id="QANO01000102">
    <property type="protein sequence ID" value="PTU52357.1"/>
    <property type="molecule type" value="Genomic_DNA"/>
</dbReference>
<dbReference type="PANTHER" id="PTHR45947:SF3">
    <property type="entry name" value="SULFOQUINOVOSYL TRANSFERASE SQD2"/>
    <property type="match status" value="1"/>
</dbReference>
<dbReference type="Gene3D" id="3.40.50.2000">
    <property type="entry name" value="Glycogen Phosphorylase B"/>
    <property type="match status" value="2"/>
</dbReference>
<proteinExistence type="predicted"/>
<dbReference type="Pfam" id="PF00534">
    <property type="entry name" value="Glycos_transf_1"/>
    <property type="match status" value="1"/>
</dbReference>
<feature type="domain" description="Glycosyltransferase subfamily 4-like N-terminal" evidence="2">
    <location>
        <begin position="15"/>
        <end position="159"/>
    </location>
</feature>
<name>A0A2R7UJM1_PSEDL</name>
<dbReference type="AlphaFoldDB" id="A0A2R7UJM1"/>
<evidence type="ECO:0008006" key="5">
    <source>
        <dbReference type="Google" id="ProtNLM"/>
    </source>
</evidence>
<dbReference type="InterPro" id="IPR050194">
    <property type="entry name" value="Glycosyltransferase_grp1"/>
</dbReference>
<comment type="caution">
    <text evidence="3">The sequence shown here is derived from an EMBL/GenBank/DDBJ whole genome shotgun (WGS) entry which is preliminary data.</text>
</comment>
<evidence type="ECO:0000259" key="2">
    <source>
        <dbReference type="Pfam" id="PF13579"/>
    </source>
</evidence>
<dbReference type="Pfam" id="PF13579">
    <property type="entry name" value="Glyco_trans_4_4"/>
    <property type="match status" value="1"/>
</dbReference>
<dbReference type="GO" id="GO:0016757">
    <property type="term" value="F:glycosyltransferase activity"/>
    <property type="evidence" value="ECO:0007669"/>
    <property type="project" value="InterPro"/>
</dbReference>
<dbReference type="RefSeq" id="WP_108480539.1">
    <property type="nucleotide sequence ID" value="NZ_QANO01000102.1"/>
</dbReference>
<reference evidence="3 4" key="1">
    <citation type="submission" date="2018-04" db="EMBL/GenBank/DDBJ databases">
        <authorList>
            <person name="Go L.Y."/>
            <person name="Mitchell J.A."/>
        </authorList>
    </citation>
    <scope>NUCLEOTIDE SEQUENCE [LARGE SCALE GENOMIC DNA]</scope>
    <source>
        <strain evidence="3 4">KCJK7865</strain>
    </source>
</reference>
<evidence type="ECO:0000313" key="3">
    <source>
        <dbReference type="EMBL" id="PTU52357.1"/>
    </source>
</evidence>
<evidence type="ECO:0000259" key="1">
    <source>
        <dbReference type="Pfam" id="PF00534"/>
    </source>
</evidence>
<dbReference type="PANTHER" id="PTHR45947">
    <property type="entry name" value="SULFOQUINOVOSYL TRANSFERASE SQD2"/>
    <property type="match status" value="1"/>
</dbReference>
<dbReference type="Proteomes" id="UP000244874">
    <property type="component" value="Unassembled WGS sequence"/>
</dbReference>